<evidence type="ECO:0000313" key="6">
    <source>
        <dbReference type="Proteomes" id="UP001349262"/>
    </source>
</evidence>
<organism evidence="5 6">
    <name type="scientific">Methylobacterium radiotolerans</name>
    <dbReference type="NCBI Taxonomy" id="31998"/>
    <lineage>
        <taxon>Bacteria</taxon>
        <taxon>Pseudomonadati</taxon>
        <taxon>Pseudomonadota</taxon>
        <taxon>Alphaproteobacteria</taxon>
        <taxon>Hyphomicrobiales</taxon>
        <taxon>Methylobacteriaceae</taxon>
        <taxon>Methylobacterium</taxon>
    </lineage>
</organism>
<dbReference type="Proteomes" id="UP001349262">
    <property type="component" value="Unassembled WGS sequence"/>
</dbReference>
<evidence type="ECO:0000256" key="2">
    <source>
        <dbReference type="ARBA" id="ARBA00022630"/>
    </source>
</evidence>
<evidence type="ECO:0000256" key="1">
    <source>
        <dbReference type="ARBA" id="ARBA00001974"/>
    </source>
</evidence>
<dbReference type="PANTHER" id="PTHR43004">
    <property type="entry name" value="TRK SYSTEM POTASSIUM UPTAKE PROTEIN"/>
    <property type="match status" value="1"/>
</dbReference>
<dbReference type="Gene3D" id="3.50.50.60">
    <property type="entry name" value="FAD/NAD(P)-binding domain"/>
    <property type="match status" value="1"/>
</dbReference>
<reference evidence="5 6" key="1">
    <citation type="journal article" date="2012" name="Genet. Mol. Biol.">
        <title>Analysis of 16S rRNA and mxaF genes revealing insights into Methylobacterium niche-specific plant association.</title>
        <authorList>
            <person name="Dourado M.N."/>
            <person name="Andreote F.D."/>
            <person name="Dini-Andreote F."/>
            <person name="Conti R."/>
            <person name="Araujo J.M."/>
            <person name="Araujo W.L."/>
        </authorList>
    </citation>
    <scope>NUCLEOTIDE SEQUENCE [LARGE SCALE GENOMIC DNA]</scope>
    <source>
        <strain evidence="5 6">SR1.6/4</strain>
    </source>
</reference>
<dbReference type="InterPro" id="IPR036188">
    <property type="entry name" value="FAD/NAD-bd_sf"/>
</dbReference>
<keyword evidence="5" id="KW-0560">Oxidoreductase</keyword>
<keyword evidence="5" id="KW-0503">Monooxygenase</keyword>
<dbReference type="Gene3D" id="3.30.70.2450">
    <property type="match status" value="1"/>
</dbReference>
<comment type="caution">
    <text evidence="5">The sequence shown here is derived from an EMBL/GenBank/DDBJ whole genome shotgun (WGS) entry which is preliminary data.</text>
</comment>
<name>A0ABU7T7H3_9HYPH</name>
<keyword evidence="3" id="KW-0274">FAD</keyword>
<evidence type="ECO:0000313" key="5">
    <source>
        <dbReference type="EMBL" id="MEE7456504.1"/>
    </source>
</evidence>
<dbReference type="InterPro" id="IPR050641">
    <property type="entry name" value="RIFMO-like"/>
</dbReference>
<dbReference type="PANTHER" id="PTHR43004:SF19">
    <property type="entry name" value="BINDING MONOOXYGENASE, PUTATIVE (JCVI)-RELATED"/>
    <property type="match status" value="1"/>
</dbReference>
<keyword evidence="2" id="KW-0285">Flavoprotein</keyword>
<dbReference type="SUPFAM" id="SSF51905">
    <property type="entry name" value="FAD/NAD(P)-binding domain"/>
    <property type="match status" value="1"/>
</dbReference>
<feature type="domain" description="FAD-binding" evidence="4">
    <location>
        <begin position="2"/>
        <end position="343"/>
    </location>
</feature>
<dbReference type="EMBL" id="MLBY01000004">
    <property type="protein sequence ID" value="MEE7456504.1"/>
    <property type="molecule type" value="Genomic_DNA"/>
</dbReference>
<dbReference type="InterPro" id="IPR002938">
    <property type="entry name" value="FAD-bd"/>
</dbReference>
<protein>
    <submittedName>
        <fullName evidence="5">FAD-binding monooxygenase</fullName>
    </submittedName>
</protein>
<gene>
    <name evidence="5" type="ORF">MRSR164_06800</name>
</gene>
<evidence type="ECO:0000256" key="3">
    <source>
        <dbReference type="ARBA" id="ARBA00022827"/>
    </source>
</evidence>
<dbReference type="Pfam" id="PF01494">
    <property type="entry name" value="FAD_binding_3"/>
    <property type="match status" value="1"/>
</dbReference>
<evidence type="ECO:0000259" key="4">
    <source>
        <dbReference type="Pfam" id="PF01494"/>
    </source>
</evidence>
<sequence>MTDVLIVGAGPVGLTMAAELVRYGVGVRLIDRAPHATETSKALVVWSRTLELMDRMGCTQAFLDAGLRAPGASIRSGGKVLGNPRFADIASAYNFALMIPQRETERLLAAHLRSFGVEVERQVELVGFGEAADGVEARLRHAYGREETLRTPWLIGCDGAHSTVRHGLGLAFEGAAQGDDWLLADVRLDGSSAPPPDEIATYLHRDGPFVIFPIPNGRARVVATVGRTEAGRPRPDPSLDDVQALVDRRAGGGFRVSDPVWLTNFRINERKVAEYRHGRVFLAGDAAHIHSPAGGQGMNTGMQDAVNLAWKLAMVVHRQAGTSLLGSYSPERSAVGDMVLRNAGRLTDMATLSNPAAQVARNLALRFLLGLHAVRDRMATQMSEIEIAYADSPLSKGARSGVRWDPETYGGPPPGAGGEPRFVLYAADAARGAALTGRFPGLLETTPRSPPDASGFFLVRPDGYVGLSAGETGWDDAERYLRALQQSDGRTGGHAS</sequence>
<dbReference type="GO" id="GO:0004497">
    <property type="term" value="F:monooxygenase activity"/>
    <property type="evidence" value="ECO:0007669"/>
    <property type="project" value="UniProtKB-KW"/>
</dbReference>
<accession>A0ABU7T7H3</accession>
<proteinExistence type="predicted"/>
<keyword evidence="6" id="KW-1185">Reference proteome</keyword>
<comment type="cofactor">
    <cofactor evidence="1">
        <name>FAD</name>
        <dbReference type="ChEBI" id="CHEBI:57692"/>
    </cofactor>
</comment>
<dbReference type="PRINTS" id="PR00420">
    <property type="entry name" value="RNGMNOXGNASE"/>
</dbReference>